<dbReference type="PANTHER" id="PTHR13906">
    <property type="entry name" value="PORCUPINE"/>
    <property type="match status" value="1"/>
</dbReference>
<protein>
    <recommendedName>
        <fullName evidence="11">MBOAT-domain-containing protein</fullName>
    </recommendedName>
</protein>
<feature type="compositionally biased region" description="Low complexity" evidence="7">
    <location>
        <begin position="237"/>
        <end position="246"/>
    </location>
</feature>
<dbReference type="GO" id="GO:0005783">
    <property type="term" value="C:endoplasmic reticulum"/>
    <property type="evidence" value="ECO:0007669"/>
    <property type="project" value="TreeGrafter"/>
</dbReference>
<evidence type="ECO:0000256" key="3">
    <source>
        <dbReference type="ARBA" id="ARBA00022692"/>
    </source>
</evidence>
<dbReference type="GO" id="GO:0030258">
    <property type="term" value="P:lipid modification"/>
    <property type="evidence" value="ECO:0007669"/>
    <property type="project" value="TreeGrafter"/>
</dbReference>
<keyword evidence="3 8" id="KW-0812">Transmembrane</keyword>
<dbReference type="EMBL" id="JABELV010000166">
    <property type="protein sequence ID" value="KAG7528819.1"/>
    <property type="molecule type" value="Genomic_DNA"/>
</dbReference>
<comment type="subcellular location">
    <subcellularLocation>
        <location evidence="1">Membrane</location>
        <topology evidence="1">Multi-pass membrane protein</topology>
    </subcellularLocation>
</comment>
<feature type="region of interest" description="Disordered" evidence="7">
    <location>
        <begin position="230"/>
        <end position="250"/>
    </location>
</feature>
<dbReference type="InterPro" id="IPR049941">
    <property type="entry name" value="LPLAT_7/PORCN-like"/>
</dbReference>
<dbReference type="GO" id="GO:0047184">
    <property type="term" value="F:1-acylglycerophosphocholine O-acyltransferase activity"/>
    <property type="evidence" value="ECO:0007669"/>
    <property type="project" value="TreeGrafter"/>
</dbReference>
<sequence>MSWLDVPFERASPLIGAPPDHLKLIFILVSSYPLAHIFTRLPPTAPHLKHLFSIVLTSFYLVGMFRMKWGYIQLVADAVAVWGIVVGKVGVRRDGRGEGWMPWLVFVLIMGHLTVNHAYRAFTNIPDSVMEITAMQMVTTMKLITFAWNVEDGRNYVEPGSNEDKSGSAPATMSQVDPALAATRLPPSRIPTLLPFLGYVLFFPSLIGPASDYASYEALIDGSIFTSPPGTNEASRKASSPRSARPLIPKGRKSSAYRKLVTGLIMLGIYAVFGGQWSYGRIIDPELAKVGWWASKGILRKWMYVMIAGFIARTKYYALWSISEGACILTGIGFNGYSTGSPVSDAPKALWDRVENIDIWKIETAQSFKVLFDSWNCRANVWLRDTMYKRLVKPGQKPGFAPTVMTFVTSAFWHGIGTGYYLAFITAGICTSLGRQMRHLVRPFFLPENIASHSTVPKQIYDVLSWLTVMSLINYVVAAFLLLSWHDCLLAWTRMGWAGHAVIGIAWIGLKYGGARWLSRANAQAGRAGAKKTK</sequence>
<evidence type="ECO:0000256" key="8">
    <source>
        <dbReference type="SAM" id="Phobius"/>
    </source>
</evidence>
<evidence type="ECO:0000256" key="7">
    <source>
        <dbReference type="SAM" id="MobiDB-lite"/>
    </source>
</evidence>
<gene>
    <name evidence="9" type="ORF">FFLO_05918</name>
</gene>
<evidence type="ECO:0000256" key="1">
    <source>
        <dbReference type="ARBA" id="ARBA00004141"/>
    </source>
</evidence>
<comment type="caution">
    <text evidence="9">The sequence shown here is derived from an EMBL/GenBank/DDBJ whole genome shotgun (WGS) entry which is preliminary data.</text>
</comment>
<keyword evidence="5 8" id="KW-0472">Membrane</keyword>
<feature type="transmembrane region" description="Helical" evidence="8">
    <location>
        <begin position="291"/>
        <end position="311"/>
    </location>
</feature>
<dbReference type="AlphaFoldDB" id="A0A8K0JG54"/>
<evidence type="ECO:0000256" key="4">
    <source>
        <dbReference type="ARBA" id="ARBA00022989"/>
    </source>
</evidence>
<evidence type="ECO:0000256" key="5">
    <source>
        <dbReference type="ARBA" id="ARBA00023136"/>
    </source>
</evidence>
<name>A0A8K0JG54_9TREE</name>
<feature type="transmembrane region" description="Helical" evidence="8">
    <location>
        <begin position="463"/>
        <end position="485"/>
    </location>
</feature>
<evidence type="ECO:0000256" key="6">
    <source>
        <dbReference type="ARBA" id="ARBA00023315"/>
    </source>
</evidence>
<dbReference type="PANTHER" id="PTHR13906:SF4">
    <property type="entry name" value="LYSOPHOSPHOLIPID ACYLTRANSFERASE 6"/>
    <property type="match status" value="1"/>
</dbReference>
<keyword evidence="6" id="KW-0012">Acyltransferase</keyword>
<evidence type="ECO:0000256" key="2">
    <source>
        <dbReference type="ARBA" id="ARBA00022679"/>
    </source>
</evidence>
<reference evidence="9" key="1">
    <citation type="submission" date="2020-04" db="EMBL/GenBank/DDBJ databases">
        <title>Analysis of mating type loci in Filobasidium floriforme.</title>
        <authorList>
            <person name="Nowrousian M."/>
        </authorList>
    </citation>
    <scope>NUCLEOTIDE SEQUENCE</scope>
    <source>
        <strain evidence="9">CBS 6242</strain>
    </source>
</reference>
<dbReference type="GO" id="GO:0016020">
    <property type="term" value="C:membrane"/>
    <property type="evidence" value="ECO:0007669"/>
    <property type="project" value="UniProtKB-SubCell"/>
</dbReference>
<dbReference type="GO" id="GO:0046474">
    <property type="term" value="P:glycerophospholipid biosynthetic process"/>
    <property type="evidence" value="ECO:0007669"/>
    <property type="project" value="TreeGrafter"/>
</dbReference>
<organism evidence="9 10">
    <name type="scientific">Filobasidium floriforme</name>
    <dbReference type="NCBI Taxonomy" id="5210"/>
    <lineage>
        <taxon>Eukaryota</taxon>
        <taxon>Fungi</taxon>
        <taxon>Dikarya</taxon>
        <taxon>Basidiomycota</taxon>
        <taxon>Agaricomycotina</taxon>
        <taxon>Tremellomycetes</taxon>
        <taxon>Filobasidiales</taxon>
        <taxon>Filobasidiaceae</taxon>
        <taxon>Filobasidium</taxon>
    </lineage>
</organism>
<feature type="transmembrane region" description="Helical" evidence="8">
    <location>
        <begin position="318"/>
        <end position="337"/>
    </location>
</feature>
<feature type="transmembrane region" description="Helical" evidence="8">
    <location>
        <begin position="74"/>
        <end position="91"/>
    </location>
</feature>
<dbReference type="InterPro" id="IPR004299">
    <property type="entry name" value="MBOAT_fam"/>
</dbReference>
<dbReference type="Pfam" id="PF03062">
    <property type="entry name" value="MBOAT"/>
    <property type="match status" value="1"/>
</dbReference>
<dbReference type="GO" id="GO:0003841">
    <property type="term" value="F:1-acylglycerol-3-phosphate O-acyltransferase activity"/>
    <property type="evidence" value="ECO:0007669"/>
    <property type="project" value="TreeGrafter"/>
</dbReference>
<evidence type="ECO:0008006" key="11">
    <source>
        <dbReference type="Google" id="ProtNLM"/>
    </source>
</evidence>
<accession>A0A8K0JG54</accession>
<proteinExistence type="predicted"/>
<evidence type="ECO:0000313" key="9">
    <source>
        <dbReference type="EMBL" id="KAG7528819.1"/>
    </source>
</evidence>
<evidence type="ECO:0000313" key="10">
    <source>
        <dbReference type="Proteomes" id="UP000812966"/>
    </source>
</evidence>
<dbReference type="Proteomes" id="UP000812966">
    <property type="component" value="Unassembled WGS sequence"/>
</dbReference>
<feature type="transmembrane region" description="Helical" evidence="8">
    <location>
        <begin position="411"/>
        <end position="434"/>
    </location>
</feature>
<feature type="transmembrane region" description="Helical" evidence="8">
    <location>
        <begin position="260"/>
        <end position="279"/>
    </location>
</feature>
<keyword evidence="10" id="KW-1185">Reference proteome</keyword>
<keyword evidence="4 8" id="KW-1133">Transmembrane helix</keyword>
<feature type="transmembrane region" description="Helical" evidence="8">
    <location>
        <begin position="491"/>
        <end position="510"/>
    </location>
</feature>
<keyword evidence="2" id="KW-0808">Transferase</keyword>